<dbReference type="EnsemblMetazoa" id="AALB014317-RA">
    <property type="protein sequence ID" value="AALB014317-PA"/>
    <property type="gene ID" value="AALB014317"/>
</dbReference>
<feature type="compositionally biased region" description="Polar residues" evidence="1">
    <location>
        <begin position="33"/>
        <end position="52"/>
    </location>
</feature>
<evidence type="ECO:0000313" key="3">
    <source>
        <dbReference type="Proteomes" id="UP000069272"/>
    </source>
</evidence>
<proteinExistence type="predicted"/>
<sequence>MCGWRRPVQCTSGVEKYLLQYNRGTGDHLTVNGEESGTRAFQANQSEPTVSM</sequence>
<accession>A0A182FXE6</accession>
<organism evidence="2 3">
    <name type="scientific">Anopheles albimanus</name>
    <name type="common">New world malaria mosquito</name>
    <dbReference type="NCBI Taxonomy" id="7167"/>
    <lineage>
        <taxon>Eukaryota</taxon>
        <taxon>Metazoa</taxon>
        <taxon>Ecdysozoa</taxon>
        <taxon>Arthropoda</taxon>
        <taxon>Hexapoda</taxon>
        <taxon>Insecta</taxon>
        <taxon>Pterygota</taxon>
        <taxon>Neoptera</taxon>
        <taxon>Endopterygota</taxon>
        <taxon>Diptera</taxon>
        <taxon>Nematocera</taxon>
        <taxon>Culicoidea</taxon>
        <taxon>Culicidae</taxon>
        <taxon>Anophelinae</taxon>
        <taxon>Anopheles</taxon>
    </lineage>
</organism>
<reference evidence="2" key="2">
    <citation type="submission" date="2022-08" db="UniProtKB">
        <authorList>
            <consortium name="EnsemblMetazoa"/>
        </authorList>
    </citation>
    <scope>IDENTIFICATION</scope>
    <source>
        <strain evidence="2">STECLA/ALBI9_A</strain>
    </source>
</reference>
<name>A0A182FXE6_ANOAL</name>
<keyword evidence="3" id="KW-1185">Reference proteome</keyword>
<dbReference type="Proteomes" id="UP000069272">
    <property type="component" value="Chromosome 2R"/>
</dbReference>
<dbReference type="AlphaFoldDB" id="A0A182FXE6"/>
<feature type="region of interest" description="Disordered" evidence="1">
    <location>
        <begin position="29"/>
        <end position="52"/>
    </location>
</feature>
<evidence type="ECO:0000256" key="1">
    <source>
        <dbReference type="SAM" id="MobiDB-lite"/>
    </source>
</evidence>
<evidence type="ECO:0000313" key="2">
    <source>
        <dbReference type="EnsemblMetazoa" id="AALB014317-PA"/>
    </source>
</evidence>
<protein>
    <submittedName>
        <fullName evidence="2">Uncharacterized protein</fullName>
    </submittedName>
</protein>
<reference evidence="2 3" key="1">
    <citation type="journal article" date="2017" name="G3 (Bethesda)">
        <title>The Physical Genome Mapping of Anopheles albimanus Corrected Scaffold Misassemblies and Identified Interarm Rearrangements in Genus Anopheles.</title>
        <authorList>
            <person name="Artemov G.N."/>
            <person name="Peery A.N."/>
            <person name="Jiang X."/>
            <person name="Tu Z."/>
            <person name="Stegniy V.N."/>
            <person name="Sharakhova M.V."/>
            <person name="Sharakhov I.V."/>
        </authorList>
    </citation>
    <scope>NUCLEOTIDE SEQUENCE [LARGE SCALE GENOMIC DNA]</scope>
    <source>
        <strain evidence="2 3">ALBI9_A</strain>
    </source>
</reference>
<dbReference type="VEuPathDB" id="VectorBase:AALB014317"/>